<dbReference type="InterPro" id="IPR015590">
    <property type="entry name" value="Aldehyde_DH_dom"/>
</dbReference>
<dbReference type="InterPro" id="IPR009057">
    <property type="entry name" value="Homeodomain-like_sf"/>
</dbReference>
<evidence type="ECO:0000256" key="3">
    <source>
        <dbReference type="ARBA" id="ARBA00023015"/>
    </source>
</evidence>
<evidence type="ECO:0000259" key="5">
    <source>
        <dbReference type="PROSITE" id="PS01124"/>
    </source>
</evidence>
<keyword evidence="4" id="KW-0804">Transcription</keyword>
<dbReference type="GO" id="GO:0016491">
    <property type="term" value="F:oxidoreductase activity"/>
    <property type="evidence" value="ECO:0007669"/>
    <property type="project" value="UniProtKB-KW"/>
</dbReference>
<evidence type="ECO:0000313" key="6">
    <source>
        <dbReference type="EMBL" id="CDG85618.1"/>
    </source>
</evidence>
<dbReference type="SUPFAM" id="SSF53720">
    <property type="entry name" value="ALDH-like"/>
    <property type="match status" value="1"/>
</dbReference>
<dbReference type="Gene3D" id="3.40.605.10">
    <property type="entry name" value="Aldehyde Dehydrogenase, Chain A, domain 1"/>
    <property type="match status" value="1"/>
</dbReference>
<keyword evidence="3" id="KW-0805">Transcription regulation</keyword>
<dbReference type="AlphaFoldDB" id="W0VDZ8"/>
<comment type="similarity">
    <text evidence="1">Belongs to the aldehyde dehydrogenase family.</text>
</comment>
<evidence type="ECO:0000256" key="2">
    <source>
        <dbReference type="ARBA" id="ARBA00023002"/>
    </source>
</evidence>
<feature type="domain" description="HTH araC/xylS-type" evidence="5">
    <location>
        <begin position="119"/>
        <end position="151"/>
    </location>
</feature>
<dbReference type="SUPFAM" id="SSF46689">
    <property type="entry name" value="Homeodomain-like"/>
    <property type="match status" value="1"/>
</dbReference>
<evidence type="ECO:0000256" key="1">
    <source>
        <dbReference type="ARBA" id="ARBA00009986"/>
    </source>
</evidence>
<dbReference type="InterPro" id="IPR016162">
    <property type="entry name" value="Ald_DH_N"/>
</dbReference>
<dbReference type="KEGG" id="jag:GJA_5020"/>
<dbReference type="InterPro" id="IPR018060">
    <property type="entry name" value="HTH_AraC"/>
</dbReference>
<accession>W0VDZ8</accession>
<dbReference type="GO" id="GO:0043565">
    <property type="term" value="F:sequence-specific DNA binding"/>
    <property type="evidence" value="ECO:0007669"/>
    <property type="project" value="InterPro"/>
</dbReference>
<dbReference type="Proteomes" id="UP000027604">
    <property type="component" value="Chromosome I"/>
</dbReference>
<dbReference type="EMBL" id="HG322949">
    <property type="protein sequence ID" value="CDG85618.1"/>
    <property type="molecule type" value="Genomic_DNA"/>
</dbReference>
<sequence length="159" mass="17936">MRWITSRFCRIRQIYINGQFVTPHGTDVLELINPSTKQPGGRVTLGDRQDSRDAIAAAKAAYLTYSRSSKQERMDILQRLHDAVAAKSEEPTRVMAEEFGGNLQFCRASAKRAAKLEAASVAFQVGYESPSQFSREYRRLFGASPLQDIDYLKHHEAVI</sequence>
<dbReference type="HOGENOM" id="CLU_1658452_0_0_4"/>
<organism evidence="6 7">
    <name type="scientific">Janthinobacterium agaricidamnosum NBRC 102515 = DSM 9628</name>
    <dbReference type="NCBI Taxonomy" id="1349767"/>
    <lineage>
        <taxon>Bacteria</taxon>
        <taxon>Pseudomonadati</taxon>
        <taxon>Pseudomonadota</taxon>
        <taxon>Betaproteobacteria</taxon>
        <taxon>Burkholderiales</taxon>
        <taxon>Oxalobacteraceae</taxon>
        <taxon>Janthinobacterium</taxon>
    </lineage>
</organism>
<name>W0VDZ8_9BURK</name>
<dbReference type="PROSITE" id="PS01124">
    <property type="entry name" value="HTH_ARAC_FAMILY_2"/>
    <property type="match status" value="1"/>
</dbReference>
<keyword evidence="2" id="KW-0560">Oxidoreductase</keyword>
<dbReference type="eggNOG" id="COG1012">
    <property type="taxonomic scope" value="Bacteria"/>
</dbReference>
<dbReference type="STRING" id="1349767.GJA_5020"/>
<keyword evidence="7" id="KW-1185">Reference proteome</keyword>
<dbReference type="InterPro" id="IPR016161">
    <property type="entry name" value="Ald_DH/histidinol_DH"/>
</dbReference>
<dbReference type="GO" id="GO:0003700">
    <property type="term" value="F:DNA-binding transcription factor activity"/>
    <property type="evidence" value="ECO:0007669"/>
    <property type="project" value="InterPro"/>
</dbReference>
<evidence type="ECO:0000313" key="7">
    <source>
        <dbReference type="Proteomes" id="UP000027604"/>
    </source>
</evidence>
<dbReference type="Pfam" id="PF00171">
    <property type="entry name" value="Aldedh"/>
    <property type="match status" value="1"/>
</dbReference>
<dbReference type="PANTHER" id="PTHR42804">
    <property type="entry name" value="ALDEHYDE DEHYDROGENASE"/>
    <property type="match status" value="1"/>
</dbReference>
<proteinExistence type="inferred from homology"/>
<reference evidence="6 7" key="1">
    <citation type="journal article" date="2015" name="Genome Announc.">
        <title>Genome Sequence of Mushroom Soft-Rot Pathogen Janthinobacterium agaricidamnosum.</title>
        <authorList>
            <person name="Graupner K."/>
            <person name="Lackner G."/>
            <person name="Hertweck C."/>
        </authorList>
    </citation>
    <scope>NUCLEOTIDE SEQUENCE [LARGE SCALE GENOMIC DNA]</scope>
    <source>
        <strain evidence="7">NBRC 102515 / DSM 9628</strain>
    </source>
</reference>
<dbReference type="PATRIC" id="fig|1349767.4.peg.1633"/>
<dbReference type="PANTHER" id="PTHR42804:SF1">
    <property type="entry name" value="ALDEHYDE DEHYDROGENASE-RELATED"/>
    <property type="match status" value="1"/>
</dbReference>
<gene>
    <name evidence="6" type="ORF">GJA_5020</name>
</gene>
<dbReference type="eggNOG" id="COG2207">
    <property type="taxonomic scope" value="Bacteria"/>
</dbReference>
<protein>
    <submittedName>
        <fullName evidence="6">Aldehyde dehydrogenase domain protein</fullName>
    </submittedName>
</protein>
<evidence type="ECO:0000256" key="4">
    <source>
        <dbReference type="ARBA" id="ARBA00023163"/>
    </source>
</evidence>